<comment type="caution">
    <text evidence="1">The sequence shown here is derived from an EMBL/GenBank/DDBJ whole genome shotgun (WGS) entry which is preliminary data.</text>
</comment>
<accession>A0A833YPH7</accession>
<gene>
    <name evidence="1" type="ORF">HJG60_008992</name>
</gene>
<name>A0A833YPH7_9CHIR</name>
<dbReference type="EMBL" id="JABVXQ010000014">
    <property type="protein sequence ID" value="KAF6078058.1"/>
    <property type="molecule type" value="Genomic_DNA"/>
</dbReference>
<organism evidence="1 2">
    <name type="scientific">Phyllostomus discolor</name>
    <name type="common">pale spear-nosed bat</name>
    <dbReference type="NCBI Taxonomy" id="89673"/>
    <lineage>
        <taxon>Eukaryota</taxon>
        <taxon>Metazoa</taxon>
        <taxon>Chordata</taxon>
        <taxon>Craniata</taxon>
        <taxon>Vertebrata</taxon>
        <taxon>Euteleostomi</taxon>
        <taxon>Mammalia</taxon>
        <taxon>Eutheria</taxon>
        <taxon>Laurasiatheria</taxon>
        <taxon>Chiroptera</taxon>
        <taxon>Yangochiroptera</taxon>
        <taxon>Phyllostomidae</taxon>
        <taxon>Phyllostominae</taxon>
        <taxon>Phyllostomus</taxon>
    </lineage>
</organism>
<evidence type="ECO:0000313" key="2">
    <source>
        <dbReference type="Proteomes" id="UP000664940"/>
    </source>
</evidence>
<dbReference type="AlphaFoldDB" id="A0A833YPH7"/>
<proteinExistence type="predicted"/>
<dbReference type="Proteomes" id="UP000664940">
    <property type="component" value="Unassembled WGS sequence"/>
</dbReference>
<protein>
    <submittedName>
        <fullName evidence="1">Uncharacterized protein</fullName>
    </submittedName>
</protein>
<evidence type="ECO:0000313" key="1">
    <source>
        <dbReference type="EMBL" id="KAF6078058.1"/>
    </source>
</evidence>
<sequence length="127" mass="14155">MQNQRHHVRFFVIKHRCPKISPPVASRVRHTGGDTQEIRPQSLLLCRHVSPDPTVSKVSCWSAPDKLPLLLPQRPADCLCSSVLGLSILFVDLSTLSSAPHCLNYCSYRVSPESGNVSHPTLLLFFL</sequence>
<reference evidence="1 2" key="1">
    <citation type="journal article" date="2020" name="Nature">
        <title>Six reference-quality genomes reveal evolution of bat adaptations.</title>
        <authorList>
            <person name="Jebb D."/>
            <person name="Huang Z."/>
            <person name="Pippel M."/>
            <person name="Hughes G.M."/>
            <person name="Lavrichenko K."/>
            <person name="Devanna P."/>
            <person name="Winkler S."/>
            <person name="Jermiin L.S."/>
            <person name="Skirmuntt E.C."/>
            <person name="Katzourakis A."/>
            <person name="Burkitt-Gray L."/>
            <person name="Ray D.A."/>
            <person name="Sullivan K.A.M."/>
            <person name="Roscito J.G."/>
            <person name="Kirilenko B.M."/>
            <person name="Davalos L.M."/>
            <person name="Corthals A.P."/>
            <person name="Power M.L."/>
            <person name="Jones G."/>
            <person name="Ransome R.D."/>
            <person name="Dechmann D.K.N."/>
            <person name="Locatelli A.G."/>
            <person name="Puechmaille S.J."/>
            <person name="Fedrigo O."/>
            <person name="Jarvis E.D."/>
            <person name="Hiller M."/>
            <person name="Vernes S.C."/>
            <person name="Myers E.W."/>
            <person name="Teeling E.C."/>
        </authorList>
    </citation>
    <scope>NUCLEOTIDE SEQUENCE [LARGE SCALE GENOMIC DNA]</scope>
    <source>
        <strain evidence="1">Bat1K_MPI-CBG_1</strain>
    </source>
</reference>